<dbReference type="GO" id="GO:0004523">
    <property type="term" value="F:RNA-DNA hybrid ribonuclease activity"/>
    <property type="evidence" value="ECO:0007669"/>
    <property type="project" value="InterPro"/>
</dbReference>
<evidence type="ECO:0000256" key="2">
    <source>
        <dbReference type="ARBA" id="ARBA00022679"/>
    </source>
</evidence>
<dbReference type="SUPFAM" id="SSF53098">
    <property type="entry name" value="Ribonuclease H-like"/>
    <property type="match status" value="1"/>
</dbReference>
<keyword evidence="6" id="KW-1185">Reference proteome</keyword>
<dbReference type="InterPro" id="IPR012337">
    <property type="entry name" value="RNaseH-like_sf"/>
</dbReference>
<organism evidence="5 6">
    <name type="scientific">Symbiodinium microadriaticum</name>
    <name type="common">Dinoflagellate</name>
    <name type="synonym">Zooxanthella microadriatica</name>
    <dbReference type="NCBI Taxonomy" id="2951"/>
    <lineage>
        <taxon>Eukaryota</taxon>
        <taxon>Sar</taxon>
        <taxon>Alveolata</taxon>
        <taxon>Dinophyceae</taxon>
        <taxon>Suessiales</taxon>
        <taxon>Symbiodiniaceae</taxon>
        <taxon>Symbiodinium</taxon>
    </lineage>
</organism>
<evidence type="ECO:0000256" key="3">
    <source>
        <dbReference type="SAM" id="MobiDB-lite"/>
    </source>
</evidence>
<feature type="domain" description="RNase H type-1" evidence="4">
    <location>
        <begin position="2762"/>
        <end position="2930"/>
    </location>
</feature>
<feature type="region of interest" description="Disordered" evidence="3">
    <location>
        <begin position="1231"/>
        <end position="1300"/>
    </location>
</feature>
<comment type="caution">
    <text evidence="5">The sequence shown here is derived from an EMBL/GenBank/DDBJ whole genome shotgun (WGS) entry which is preliminary data.</text>
</comment>
<dbReference type="PROSITE" id="PS50879">
    <property type="entry name" value="RNASE_H_1"/>
    <property type="match status" value="1"/>
</dbReference>
<dbReference type="Gene3D" id="3.40.50.150">
    <property type="entry name" value="Vaccinia Virus protein VP39"/>
    <property type="match status" value="1"/>
</dbReference>
<dbReference type="EMBL" id="LSRX01001464">
    <property type="protein sequence ID" value="OLP79614.1"/>
    <property type="molecule type" value="Genomic_DNA"/>
</dbReference>
<gene>
    <name evidence="5" type="ORF">AK812_SmicGene40076</name>
</gene>
<dbReference type="InterPro" id="IPR002156">
    <property type="entry name" value="RNaseH_domain"/>
</dbReference>
<dbReference type="Gene3D" id="3.60.10.10">
    <property type="entry name" value="Endonuclease/exonuclease/phosphatase"/>
    <property type="match status" value="1"/>
</dbReference>
<dbReference type="GO" id="GO:0032259">
    <property type="term" value="P:methylation"/>
    <property type="evidence" value="ECO:0007669"/>
    <property type="project" value="UniProtKB-KW"/>
</dbReference>
<dbReference type="InterPro" id="IPR000477">
    <property type="entry name" value="RT_dom"/>
</dbReference>
<name>A0A1Q9C9J5_SYMMI</name>
<evidence type="ECO:0000313" key="5">
    <source>
        <dbReference type="EMBL" id="OLP79614.1"/>
    </source>
</evidence>
<protein>
    <recommendedName>
        <fullName evidence="4">RNase H type-1 domain-containing protein</fullName>
    </recommendedName>
</protein>
<dbReference type="GO" id="GO:0003676">
    <property type="term" value="F:nucleic acid binding"/>
    <property type="evidence" value="ECO:0007669"/>
    <property type="project" value="InterPro"/>
</dbReference>
<dbReference type="Pfam" id="PF00145">
    <property type="entry name" value="DNA_methylase"/>
    <property type="match status" value="1"/>
</dbReference>
<dbReference type="GO" id="GO:0008168">
    <property type="term" value="F:methyltransferase activity"/>
    <property type="evidence" value="ECO:0007669"/>
    <property type="project" value="UniProtKB-KW"/>
</dbReference>
<dbReference type="Gene3D" id="3.30.420.10">
    <property type="entry name" value="Ribonuclease H-like superfamily/Ribonuclease H"/>
    <property type="match status" value="1"/>
</dbReference>
<reference evidence="5 6" key="1">
    <citation type="submission" date="2016-02" db="EMBL/GenBank/DDBJ databases">
        <title>Genome analysis of coral dinoflagellate symbionts highlights evolutionary adaptations to a symbiotic lifestyle.</title>
        <authorList>
            <person name="Aranda M."/>
            <person name="Li Y."/>
            <person name="Liew Y.J."/>
            <person name="Baumgarten S."/>
            <person name="Simakov O."/>
            <person name="Wilson M."/>
            <person name="Piel J."/>
            <person name="Ashoor H."/>
            <person name="Bougouffa S."/>
            <person name="Bajic V.B."/>
            <person name="Ryu T."/>
            <person name="Ravasi T."/>
            <person name="Bayer T."/>
            <person name="Micklem G."/>
            <person name="Kim H."/>
            <person name="Bhak J."/>
            <person name="Lajeunesse T.C."/>
            <person name="Voolstra C.R."/>
        </authorList>
    </citation>
    <scope>NUCLEOTIDE SEQUENCE [LARGE SCALE GENOMIC DNA]</scope>
    <source>
        <strain evidence="5 6">CCMP2467</strain>
    </source>
</reference>
<evidence type="ECO:0000259" key="4">
    <source>
        <dbReference type="PROSITE" id="PS50879"/>
    </source>
</evidence>
<dbReference type="InterPro" id="IPR043502">
    <property type="entry name" value="DNA/RNA_pol_sf"/>
</dbReference>
<dbReference type="OrthoDB" id="10426641at2759"/>
<keyword evidence="1" id="KW-0489">Methyltransferase</keyword>
<dbReference type="SUPFAM" id="SSF53335">
    <property type="entry name" value="S-adenosyl-L-methionine-dependent methyltransferases"/>
    <property type="match status" value="1"/>
</dbReference>
<evidence type="ECO:0000256" key="1">
    <source>
        <dbReference type="ARBA" id="ARBA00022603"/>
    </source>
</evidence>
<dbReference type="InterPro" id="IPR036691">
    <property type="entry name" value="Endo/exonu/phosph_ase_sf"/>
</dbReference>
<dbReference type="InterPro" id="IPR036397">
    <property type="entry name" value="RNaseH_sf"/>
</dbReference>
<proteinExistence type="predicted"/>
<dbReference type="SUPFAM" id="SSF56219">
    <property type="entry name" value="DNase I-like"/>
    <property type="match status" value="1"/>
</dbReference>
<accession>A0A1Q9C9J5</accession>
<sequence>MWSDLRDLYTFAQDISPQLDGLCACFELRLDGPAVDVGDSMLTRVCVLQQLEGSLSSGEMAVSNCVQPCTKGVLRLPYAVWNHLGSRCQTLRALWTQVCVKDDLVVLDATVGRAFVAGDIQLQQHECIQVAEVFCGGFAGWTQAAWSLSDQGVRLQTSWLLDLEEATEAPLRAMMPDLQTVTTAAELDDTDFADGPVLLLANFEHDWWQGVWGRSMPQILVCSPPCQPWSAAGHQKGLDSADGRLLLRLAALLRVVRVPIVCLEEVAGFSRHPDYAQVMQAWEDAGYLPVYHQVLQLAEVAPTRRARSVFVFVHRSFGPAAEETRFFSSAEIASCHGAQRLQLLLHDDEASMRIHGNCLAVPQAMLPLAHTVQFFPGHGKIDPAAAVHHCIQSRLHACNTALFYLPEGWLLVHHDVLGDVLSQTTLRTQVERGMQRSSPPFARLKVCSKVADVEVEVRAVHFSTSVQVPVLLDVLQIQPVGPLHQHCPSPGGVEYVAVVRDLEPLWLDAAPSERMQRHAPIQLCTPAGMTVIQPMATDLYHQLKWAFDRCRGPESQGVACMTCYGTRLQRVREFPPVVFVATGAEHIFFSAPSLDSQHVAACAFETVSSKLVAEVPEPYATAWWVQLPYHLLECVGWAAETNDPPTGERTHMQITLRPAVPCPLLSVPSLRLYLRELLFLSQLRALAKDASHLLIGPFLVQVDARALGELCLPSTTTPAQLENWWSTACRAAQTWPGARLFSGPRALLVDQTLAELLAASAFHVKRRNGLPLLTVMPEVRGGGVKDENTSLAKSKLASLMLDRGVPLDKAQTAVDAALPVLGTTACLQALSLPDTQAQWRKLASVAQARGHSLPSGDNRTERAAQRIQKAVRKKRLERQAPVDVNDFQLVPDTWCGMDHQPVPVLDSVSADCTGAVLLDATQANAQDLDLLRNIGSEALCIVVPGHRCPDPDTCSGRTSVPVCHRLTGRKHLIAACYHNVGETDIAPHFQHGGQVSAEETVCCSFTMFQDDFPAEARWSDFAAAPVRSVVEAFRARGLEQVLHNPWGRVYRASGRPSQPHLCDQFTFFAKVPGGQLRALLQQSGFNKVYVVPRTWDRQLLQGWAVVWLNAPRGEIEKQALLVPEQHGLVRGKNKYGLRVPDKAFRKVFTQLRPGAEVPDNLDVRATYKVGPFPAAASAEAIREWSRRIAWPTKVIKSLGPQFWLLGSELPPPDEHMIYNQSPVLATEVKGRESQQPVVQAGGPLPRQNRPAPNKEEVDPWLQNDPWSAYRAGTGLAKTPSPSPTVAPLTSPAATRLSQQDDRLTELERNLQQLREAHELASQERARDKASLQQDIHVVRAEVQGLGNGLRHDFQAWRDSLVAAQAQQDQQVASGMAELKALILASHENKKQRVDPELTAVRPQMSGFAVRPKGRVSSQLRLFFPSFQLGLRLNQVSGLIVPFFALCGSVQGVLPAEWRPGLFSGVRVGEALNPGPVRHRTLHDYFCPKQPQAAAEPPCDTCVFAVVNPTSVLHKVPAFLATGADFLAMSETSAVERVQGLTGNLFRKHGFKVHWGAPVPSHTRVECEQPTLRGLAAGVGLAARLPSRASQPPLPEAVRSTCRLAEAFIRLGALEVRVLTLYGFPLSDQDAKERTNLLLQTAFDRASQNAVPCIVAGDFNVRPFEVPAGQAFQQQGYQDVFDLHLGRHSLPLPPTCKGSTRHDTALLHPAVVRLWHSAWVLNEAQLFDSHDPLCFRLHLCSQRPCTQVWRLPRPFAELGVHKQDFATAFQQHTSALRRQVQACSSVADVDGALQAFAKAAEASADAALLAQWRADPVKSPHRALPKSHRGRCLPRPLLKRESACLLRPDWQGGYNPDVEVTSVLCRLRVRQVRRLLTFQRGLAKFRATAANSQPRQECQLLQEWRAIVQAKGYPPAFPTWVLQVACFHHFPCHFPPPDWLDDLLSYVRYDCDCLARQEAKRRKDTFLAQVSVDVEVGHSKQGFKAIRAAANPPFTEVPCQVRSDAAACPASPETPTVGVWYQVRPDALFRAGCPAKFCDHDCQIVAVGPSSVCVAGDSLPTAGQIQQHYVACTAEELHSAFADFWGPLWQRDGGSAQSSLTCWPQLRSIVEASGVALPSVEVRIHDPALWQAAINRMSRHKATGICGWAPSDLKLLPPEAVDLLSLLFERAQKYGLPEHILRTKVSVLAKVFCPTGIHQSRPITVFSTLYRIWASVATRQLLQAWVHTFPPSVSGSMPGRSSRDVSYRQQHLIEKSLVGARPRLGFSLDIVKCFNQLGWPPLQLILQRMGAPTELVDFWLRCLSQLRRHTSFLGDLSHGLHCCNGAPEGDPLSVAALAAVCCLADAACHDSAVQFDTYVDNWSWSGTDRQALLRTIPKAVLFLQSQALPVDWSKSYTWATNRSGRKWWCAVGEQLFPPGAKVKGVSEVRDLGVAFRYDGLAHAGSRSARLQDGLDRLDRLRHQPRSPSLKASMIQRGVWTACLYGAEGHCFTQAEYQLLRGRAARAIVGQHKILSPFLALAALSAVCQDPQLYCLNQQLQQLRRTCRTDPDLAFSVLELATQDKQPKGYQGPASALRKALDCVGLTLTSAGILKGCDNTWADVTCCRASEIKELLQHSWVCHVQKQVAHRNGLAAAPEIYTTGTAQLFSRLSSSDQMVVARHITGAFSSAAAKNKWQVEIAETCPFCGTRQTKAHKFLSCPAFQHVRAEFSAELEYVAENRPSWIHAPYASVPPDLEIVRLVFATRTLRYPDWPVRCPTGPSCRTFLRFFTDGSCRHPNLPLVSHAGWAVVMDVTESDSEIPGILSDWRFTGRTPTVFQVVLQGLVPGVQSINRAEECAVLQAARLSQLEGPRPTEIWTDSAFAIAEWNRVADGRDGLWPDLADELRKVYQPYIRLHKVASHQDIDKLWGMEQWLAAGNAAADDAAKAAVLRDLPGVIDITDKAAQFLRDQADHLRHFWNYLLRLSAEEARHLKQKPVDPTAPEPTETLAETATGLDRWSSLNTGTYITWDVPPYQREWLLACSWPPWYTAALWHWLQGLKWSTLVPEGRAPPGVAYVELLADFVFTTGVCPPAGNRGASEPLPGDFSCPSTVRQLTHSLVEAVRQLEKLTAQPLWPERKSKVFALRALGYQTPRIGLKLRPLFENTKEVGQLLCAVLQQSSVKPLQVFVQSSTVKYTADEQLQRFWSADNPSKRAERARALRRSRTS</sequence>
<dbReference type="InterPro" id="IPR001525">
    <property type="entry name" value="C5_MeTfrase"/>
</dbReference>
<dbReference type="Proteomes" id="UP000186817">
    <property type="component" value="Unassembled WGS sequence"/>
</dbReference>
<dbReference type="SUPFAM" id="SSF56672">
    <property type="entry name" value="DNA/RNA polymerases"/>
    <property type="match status" value="1"/>
</dbReference>
<dbReference type="Pfam" id="PF00078">
    <property type="entry name" value="RVT_1"/>
    <property type="match status" value="1"/>
</dbReference>
<dbReference type="InterPro" id="IPR029063">
    <property type="entry name" value="SAM-dependent_MTases_sf"/>
</dbReference>
<keyword evidence="2" id="KW-0808">Transferase</keyword>
<evidence type="ECO:0000313" key="6">
    <source>
        <dbReference type="Proteomes" id="UP000186817"/>
    </source>
</evidence>